<comment type="subcellular location">
    <subcellularLocation>
        <location evidence="2">Membrane</location>
    </subcellularLocation>
</comment>
<evidence type="ECO:0000256" key="4">
    <source>
        <dbReference type="ARBA" id="ARBA00022553"/>
    </source>
</evidence>
<feature type="domain" description="Histidine kinase" evidence="11">
    <location>
        <begin position="264"/>
        <end position="485"/>
    </location>
</feature>
<dbReference type="PANTHER" id="PTHR44936:SF10">
    <property type="entry name" value="SENSOR PROTEIN RSTB"/>
    <property type="match status" value="1"/>
</dbReference>
<dbReference type="Proteomes" id="UP000078476">
    <property type="component" value="Unassembled WGS sequence"/>
</dbReference>
<dbReference type="CDD" id="cd00075">
    <property type="entry name" value="HATPase"/>
    <property type="match status" value="1"/>
</dbReference>
<evidence type="ECO:0000313" key="13">
    <source>
        <dbReference type="EMBL" id="OAI10095.1"/>
    </source>
</evidence>
<evidence type="ECO:0000256" key="7">
    <source>
        <dbReference type="ARBA" id="ARBA00022777"/>
    </source>
</evidence>
<dbReference type="InterPro" id="IPR005467">
    <property type="entry name" value="His_kinase_dom"/>
</dbReference>
<feature type="domain" description="HAMP" evidence="12">
    <location>
        <begin position="204"/>
        <end position="256"/>
    </location>
</feature>
<keyword evidence="10" id="KW-0472">Membrane</keyword>
<dbReference type="GO" id="GO:0016020">
    <property type="term" value="C:membrane"/>
    <property type="evidence" value="ECO:0007669"/>
    <property type="project" value="UniProtKB-SubCell"/>
</dbReference>
<dbReference type="InterPro" id="IPR004358">
    <property type="entry name" value="Sig_transdc_His_kin-like_C"/>
</dbReference>
<dbReference type="PROSITE" id="PS50109">
    <property type="entry name" value="HIS_KIN"/>
    <property type="match status" value="1"/>
</dbReference>
<evidence type="ECO:0000259" key="11">
    <source>
        <dbReference type="PROSITE" id="PS50109"/>
    </source>
</evidence>
<proteinExistence type="predicted"/>
<dbReference type="InterPro" id="IPR036890">
    <property type="entry name" value="HATPase_C_sf"/>
</dbReference>
<comment type="catalytic activity">
    <reaction evidence="1">
        <text>ATP + protein L-histidine = ADP + protein N-phospho-L-histidine.</text>
        <dbReference type="EC" id="2.7.13.3"/>
    </reaction>
</comment>
<accession>A0A177MWY6</accession>
<evidence type="ECO:0000256" key="6">
    <source>
        <dbReference type="ARBA" id="ARBA00022741"/>
    </source>
</evidence>
<keyword evidence="14" id="KW-1185">Reference proteome</keyword>
<dbReference type="AlphaFoldDB" id="A0A177MWY6"/>
<dbReference type="InterPro" id="IPR050980">
    <property type="entry name" value="2C_sensor_his_kinase"/>
</dbReference>
<dbReference type="GO" id="GO:0004673">
    <property type="term" value="F:protein histidine kinase activity"/>
    <property type="evidence" value="ECO:0007669"/>
    <property type="project" value="UniProtKB-EC"/>
</dbReference>
<dbReference type="PROSITE" id="PS50885">
    <property type="entry name" value="HAMP"/>
    <property type="match status" value="1"/>
</dbReference>
<keyword evidence="6" id="KW-0547">Nucleotide-binding</keyword>
<keyword evidence="10" id="KW-1133">Transmembrane helix</keyword>
<dbReference type="SUPFAM" id="SSF55874">
    <property type="entry name" value="ATPase domain of HSP90 chaperone/DNA topoisomerase II/histidine kinase"/>
    <property type="match status" value="1"/>
</dbReference>
<evidence type="ECO:0000259" key="12">
    <source>
        <dbReference type="PROSITE" id="PS50885"/>
    </source>
</evidence>
<keyword evidence="7 13" id="KW-0418">Kinase</keyword>
<dbReference type="Gene3D" id="3.30.565.10">
    <property type="entry name" value="Histidine kinase-like ATPase, C-terminal domain"/>
    <property type="match status" value="1"/>
</dbReference>
<sequence>MKFKNLLSLKSLIVLGFSTAIIPLFLGVMYAAYGLQETSALGRTINSQVFEQTKTIHLVLQKASDIERKARLFVLLSDPALRQPYERESYELVRTSFKQALSDLLKLHVDNKIALLVNELSEKENLIYQQIIGSEIDNAFELPIDEAFLGFRESSNTLSKEFEDHVEHTFNELRQLSESLEQGLLIKGAILLLISCLFVLALLTVLSRSFRQLDSSIRRLGSGELQEPIEVTGPADLRYLGERLEWLRTHLKALETSKQQLMQNLAREIEQPLLALQNNNEWLFNASASGLKSPTPDIAKEMNLSIEKLKTISEQLSKYSQLHAAPVLDQKQQVDMQALLESVIDDFHDALAAKSISLKKLIKPINMQGFPEQLRGLLEQLLSNAIKFSPAVGEIRLMLREAGDQMELEIEDDGPGLDSEERSHVFEPFYRGSSPSPTEAPNPSPGLGLAMVQEYVSYHQGKVEFIDPRQDQQGARVRVQIPLDIED</sequence>
<keyword evidence="4" id="KW-0597">Phosphoprotein</keyword>
<dbReference type="Pfam" id="PF02518">
    <property type="entry name" value="HATPase_c"/>
    <property type="match status" value="1"/>
</dbReference>
<dbReference type="GO" id="GO:0005524">
    <property type="term" value="F:ATP binding"/>
    <property type="evidence" value="ECO:0007669"/>
    <property type="project" value="UniProtKB-KW"/>
</dbReference>
<reference evidence="13 14" key="1">
    <citation type="submission" date="2016-03" db="EMBL/GenBank/DDBJ databases">
        <authorList>
            <person name="Ploux O."/>
        </authorList>
    </citation>
    <scope>NUCLEOTIDE SEQUENCE [LARGE SCALE GENOMIC DNA]</scope>
    <source>
        <strain evidence="13 14">R-45370</strain>
    </source>
</reference>
<gene>
    <name evidence="13" type="ORF">A1359_02050</name>
</gene>
<comment type="caution">
    <text evidence="13">The sequence shown here is derived from an EMBL/GenBank/DDBJ whole genome shotgun (WGS) entry which is preliminary data.</text>
</comment>
<dbReference type="OrthoDB" id="9809766at2"/>
<dbReference type="EC" id="2.7.13.3" evidence="3"/>
<keyword evidence="8" id="KW-0067">ATP-binding</keyword>
<keyword evidence="5" id="KW-0808">Transferase</keyword>
<dbReference type="RefSeq" id="WP_066987680.1">
    <property type="nucleotide sequence ID" value="NZ_LUUI01000160.1"/>
</dbReference>
<evidence type="ECO:0000256" key="9">
    <source>
        <dbReference type="SAM" id="Coils"/>
    </source>
</evidence>
<feature type="transmembrane region" description="Helical" evidence="10">
    <location>
        <begin position="184"/>
        <end position="206"/>
    </location>
</feature>
<feature type="coiled-coil region" evidence="9">
    <location>
        <begin position="244"/>
        <end position="271"/>
    </location>
</feature>
<evidence type="ECO:0000256" key="5">
    <source>
        <dbReference type="ARBA" id="ARBA00022679"/>
    </source>
</evidence>
<protein>
    <recommendedName>
        <fullName evidence="3">histidine kinase</fullName>
        <ecNumber evidence="3">2.7.13.3</ecNumber>
    </recommendedName>
</protein>
<keyword evidence="9" id="KW-0175">Coiled coil</keyword>
<dbReference type="PRINTS" id="PR00344">
    <property type="entry name" value="BCTRLSENSOR"/>
</dbReference>
<evidence type="ECO:0000256" key="8">
    <source>
        <dbReference type="ARBA" id="ARBA00022840"/>
    </source>
</evidence>
<evidence type="ECO:0000256" key="2">
    <source>
        <dbReference type="ARBA" id="ARBA00004370"/>
    </source>
</evidence>
<evidence type="ECO:0000256" key="1">
    <source>
        <dbReference type="ARBA" id="ARBA00000085"/>
    </source>
</evidence>
<evidence type="ECO:0000313" key="14">
    <source>
        <dbReference type="Proteomes" id="UP000078476"/>
    </source>
</evidence>
<name>A0A177MWY6_9GAMM</name>
<evidence type="ECO:0000256" key="10">
    <source>
        <dbReference type="SAM" id="Phobius"/>
    </source>
</evidence>
<dbReference type="Gene3D" id="1.10.287.130">
    <property type="match status" value="1"/>
</dbReference>
<dbReference type="EMBL" id="LUUI01000160">
    <property type="protein sequence ID" value="OAI10095.1"/>
    <property type="molecule type" value="Genomic_DNA"/>
</dbReference>
<organism evidence="13 14">
    <name type="scientific">Methylomonas lenta</name>
    <dbReference type="NCBI Taxonomy" id="980561"/>
    <lineage>
        <taxon>Bacteria</taxon>
        <taxon>Pseudomonadati</taxon>
        <taxon>Pseudomonadota</taxon>
        <taxon>Gammaproteobacteria</taxon>
        <taxon>Methylococcales</taxon>
        <taxon>Methylococcaceae</taxon>
        <taxon>Methylomonas</taxon>
    </lineage>
</organism>
<dbReference type="PANTHER" id="PTHR44936">
    <property type="entry name" value="SENSOR PROTEIN CREC"/>
    <property type="match status" value="1"/>
</dbReference>
<dbReference type="InterPro" id="IPR003594">
    <property type="entry name" value="HATPase_dom"/>
</dbReference>
<dbReference type="InterPro" id="IPR003660">
    <property type="entry name" value="HAMP_dom"/>
</dbReference>
<dbReference type="STRING" id="980561.A1359_02050"/>
<keyword evidence="10" id="KW-0812">Transmembrane</keyword>
<evidence type="ECO:0000256" key="3">
    <source>
        <dbReference type="ARBA" id="ARBA00012438"/>
    </source>
</evidence>
<dbReference type="SMART" id="SM00387">
    <property type="entry name" value="HATPase_c"/>
    <property type="match status" value="1"/>
</dbReference>
<dbReference type="GO" id="GO:0007165">
    <property type="term" value="P:signal transduction"/>
    <property type="evidence" value="ECO:0007669"/>
    <property type="project" value="InterPro"/>
</dbReference>
<feature type="transmembrane region" description="Helical" evidence="10">
    <location>
        <begin position="12"/>
        <end position="33"/>
    </location>
</feature>